<proteinExistence type="inferred from homology"/>
<name>A0ABV6QTV3_9ACTN</name>
<dbReference type="Proteomes" id="UP001589890">
    <property type="component" value="Unassembled WGS sequence"/>
</dbReference>
<dbReference type="InterPro" id="IPR050612">
    <property type="entry name" value="Prok_Mopterin_Oxidored"/>
</dbReference>
<comment type="similarity">
    <text evidence="1">Belongs to the prokaryotic molybdopterin-containing oxidoreductase family.</text>
</comment>
<keyword evidence="2" id="KW-0479">Metal-binding</keyword>
<sequence>MTATVRRTSCNLCEAICGVLVTVEHGRVTDIRGDEADPLSRGHICPKAVALRDLQDDPDRLQRPVRRTADGWQEISWQAAYDLVARRLAAIQSEHGKNAVGVYLGNPNVHSLGALTHMPPLVRLLRTRNRFSATSVDQLPHMLASHLLYGHQLMIPVPDIDRTSYLLMLGANPLASNGSIMTAPGFAKRLKEVRARGGRVVVIDPRRTETAAVADEHHFIRPGTDAAFLLALVHQVLADEAEDLAPYVDGLTELRAALAGWTPERAAPVTGIDAEVIRRIAREFAAADRAACYGRLGVSAQRFGAVCQWAVQLLNIVTGNLDRPGGTLVPRPAVDILRGMSRGHAGVWKSRVRGLPEFGGELPAASMAEEILEPGDGQIRAMVTIAGNPVLSTPNGRRLDEALGTLDFMVAIDPYINETTRHADVILPPTPPLERDHYDLVFHQLAVRNTARWNDAVLPRPADARHDWEIFRGLGFAYTKATFRPSRASRLRKALPSLVTLRLKPKQIVAAGLRTGPYSLSLRKVRKSAGGIDLGPLQPSFPERLKTRDKRINLAPSLLLDDLARAQEALVDRDREGAGLLLIGRRHLRSNNSWMHNSSRLVKGKPRHQLLMNPADLSRRDLADGQRVRITSAAGTVDVEVSATEDMMPGVVSLPHGFGHSKEGTRLSVANQVLGVSANDLTDPALLDDVAGTAALNGVPVTVTACP</sequence>
<dbReference type="PANTHER" id="PTHR43742">
    <property type="entry name" value="TRIMETHYLAMINE-N-OXIDE REDUCTASE"/>
    <property type="match status" value="1"/>
</dbReference>
<protein>
    <submittedName>
        <fullName evidence="6">Molybdopterin-dependent oxidoreductase</fullName>
    </submittedName>
</protein>
<dbReference type="Pfam" id="PF04879">
    <property type="entry name" value="Molybdop_Fe4S4"/>
    <property type="match status" value="1"/>
</dbReference>
<evidence type="ECO:0000256" key="2">
    <source>
        <dbReference type="ARBA" id="ARBA00022723"/>
    </source>
</evidence>
<accession>A0ABV6QTV3</accession>
<dbReference type="Gene3D" id="3.40.50.740">
    <property type="match status" value="1"/>
</dbReference>
<dbReference type="SUPFAM" id="SSF50692">
    <property type="entry name" value="ADC-like"/>
    <property type="match status" value="1"/>
</dbReference>
<dbReference type="SUPFAM" id="SSF53706">
    <property type="entry name" value="Formate dehydrogenase/DMSO reductase, domains 1-3"/>
    <property type="match status" value="1"/>
</dbReference>
<reference evidence="6 7" key="1">
    <citation type="submission" date="2024-09" db="EMBL/GenBank/DDBJ databases">
        <authorList>
            <person name="Sun Q."/>
            <person name="Mori K."/>
        </authorList>
    </citation>
    <scope>NUCLEOTIDE SEQUENCE [LARGE SCALE GENOMIC DNA]</scope>
    <source>
        <strain evidence="6 7">CGMCC 1.15906</strain>
    </source>
</reference>
<dbReference type="InterPro" id="IPR009010">
    <property type="entry name" value="Asp_de-COase-like_dom_sf"/>
</dbReference>
<gene>
    <name evidence="6" type="ORF">ACFFGN_23275</name>
</gene>
<dbReference type="RefSeq" id="WP_380051240.1">
    <property type="nucleotide sequence ID" value="NZ_JBHLTC010000030.1"/>
</dbReference>
<dbReference type="PROSITE" id="PS51669">
    <property type="entry name" value="4FE4S_MOW_BIS_MGD"/>
    <property type="match status" value="1"/>
</dbReference>
<dbReference type="Pfam" id="PF01568">
    <property type="entry name" value="Molydop_binding"/>
    <property type="match status" value="1"/>
</dbReference>
<dbReference type="PANTHER" id="PTHR43742:SF2">
    <property type="entry name" value="ASSIMILATORY NITRATE REDUCTASE CATALYTIC SUBUNIT"/>
    <property type="match status" value="1"/>
</dbReference>
<keyword evidence="7" id="KW-1185">Reference proteome</keyword>
<keyword evidence="3" id="KW-0408">Iron</keyword>
<feature type="domain" description="4Fe-4S Mo/W bis-MGD-type" evidence="5">
    <location>
        <begin position="3"/>
        <end position="59"/>
    </location>
</feature>
<dbReference type="InterPro" id="IPR006656">
    <property type="entry name" value="Mopterin_OxRdtase"/>
</dbReference>
<evidence type="ECO:0000313" key="6">
    <source>
        <dbReference type="EMBL" id="MFC0627022.1"/>
    </source>
</evidence>
<evidence type="ECO:0000256" key="3">
    <source>
        <dbReference type="ARBA" id="ARBA00023004"/>
    </source>
</evidence>
<dbReference type="Gene3D" id="2.40.40.20">
    <property type="match status" value="1"/>
</dbReference>
<dbReference type="Pfam" id="PF00384">
    <property type="entry name" value="Molybdopterin"/>
    <property type="match status" value="1"/>
</dbReference>
<dbReference type="Gene3D" id="3.40.228.10">
    <property type="entry name" value="Dimethylsulfoxide Reductase, domain 2"/>
    <property type="match status" value="1"/>
</dbReference>
<dbReference type="InterPro" id="IPR006657">
    <property type="entry name" value="MoPterin_dinucl-bd_dom"/>
</dbReference>
<evidence type="ECO:0000256" key="4">
    <source>
        <dbReference type="ARBA" id="ARBA00023014"/>
    </source>
</evidence>
<evidence type="ECO:0000313" key="7">
    <source>
        <dbReference type="Proteomes" id="UP001589890"/>
    </source>
</evidence>
<dbReference type="Gene3D" id="2.20.25.90">
    <property type="entry name" value="ADC-like domains"/>
    <property type="match status" value="1"/>
</dbReference>
<keyword evidence="4" id="KW-0411">Iron-sulfur</keyword>
<dbReference type="SMART" id="SM00926">
    <property type="entry name" value="Molybdop_Fe4S4"/>
    <property type="match status" value="1"/>
</dbReference>
<dbReference type="InterPro" id="IPR006963">
    <property type="entry name" value="Mopterin_OxRdtase_4Fe-4S_dom"/>
</dbReference>
<evidence type="ECO:0000259" key="5">
    <source>
        <dbReference type="PROSITE" id="PS51669"/>
    </source>
</evidence>
<dbReference type="EMBL" id="JBHLTC010000030">
    <property type="protein sequence ID" value="MFC0627022.1"/>
    <property type="molecule type" value="Genomic_DNA"/>
</dbReference>
<comment type="caution">
    <text evidence="6">The sequence shown here is derived from an EMBL/GenBank/DDBJ whole genome shotgun (WGS) entry which is preliminary data.</text>
</comment>
<organism evidence="6 7">
    <name type="scientific">Kribbella deserti</name>
    <dbReference type="NCBI Taxonomy" id="1926257"/>
    <lineage>
        <taxon>Bacteria</taxon>
        <taxon>Bacillati</taxon>
        <taxon>Actinomycetota</taxon>
        <taxon>Actinomycetes</taxon>
        <taxon>Propionibacteriales</taxon>
        <taxon>Kribbellaceae</taxon>
        <taxon>Kribbella</taxon>
    </lineage>
</organism>
<evidence type="ECO:0000256" key="1">
    <source>
        <dbReference type="ARBA" id="ARBA00010312"/>
    </source>
</evidence>